<organism evidence="3 4">
    <name type="scientific">Bordetella ansorpii</name>
    <dbReference type="NCBI Taxonomy" id="288768"/>
    <lineage>
        <taxon>Bacteria</taxon>
        <taxon>Pseudomonadati</taxon>
        <taxon>Pseudomonadota</taxon>
        <taxon>Betaproteobacteria</taxon>
        <taxon>Burkholderiales</taxon>
        <taxon>Alcaligenaceae</taxon>
        <taxon>Bordetella</taxon>
    </lineage>
</organism>
<dbReference type="EMBL" id="FKIF01000001">
    <property type="protein sequence ID" value="SAI65895.1"/>
    <property type="molecule type" value="Genomic_DNA"/>
</dbReference>
<dbReference type="RefSeq" id="WP_197488081.1">
    <property type="nucleotide sequence ID" value="NZ_FKIF01000001.1"/>
</dbReference>
<dbReference type="AlphaFoldDB" id="A0A157S683"/>
<sequence>MRTFSAYRWTLVAASVLALSACGGSDDDDDDTPPTTEPPPPAEIASCKWNTDVQLAFEERRLDTPLPFTGATVIGTDQTPLATRIVRAAGFQDYAPAFATALCAGDGTTRVLSQDQAMAVVKEKGQELWRAAVDRVQGRRARAADETLPQSDDRMLYWTRVQMTKVLRQWAPEWGVSASQMSELQWEFERASRGQYDIALPEGNNASGKPYRRMIISGFDVFTLGTPGTPNTGLRNGNPSGATALELDGREYTLSDGSVLHVEAYVLPVSYDPFNRGMQEDTLGPWFQAGAKQVDASITFSQGGSNIFWLEQWNGRFHGSSAGNDGIVYCPTGTRLPAVVLPLGMVTGTGVDPISLPGSGCNTVVQSRWLNGVDSISAWTKTSPPQFTTASLPVESLLLANTQSGIIRPPGATSAGSEGFDVTWHTNYSYFPNCDSTNTVTEPWHGVVNAMPDPSQVRAPDASWCSRTGGGGDYLSNESAYRNTLLRDTMGLSIPAGHIHIPVMNNFYNGTASAGGFPRDDNAYTDARFEAYRTAIVEQSKKLAIGVGESLLTP</sequence>
<dbReference type="PROSITE" id="PS51257">
    <property type="entry name" value="PROKAR_LIPOPROTEIN"/>
    <property type="match status" value="1"/>
</dbReference>
<dbReference type="Proteomes" id="UP000076848">
    <property type="component" value="Unassembled WGS sequence"/>
</dbReference>
<keyword evidence="2" id="KW-0732">Signal</keyword>
<accession>A0A157S683</accession>
<dbReference type="STRING" id="288768.SAMEA3906486_00647"/>
<feature type="chain" id="PRO_5007615947" description="Lipoprotein" evidence="2">
    <location>
        <begin position="21"/>
        <end position="554"/>
    </location>
</feature>
<proteinExistence type="predicted"/>
<keyword evidence="4" id="KW-1185">Reference proteome</keyword>
<evidence type="ECO:0000313" key="4">
    <source>
        <dbReference type="Proteomes" id="UP000076848"/>
    </source>
</evidence>
<dbReference type="SUPFAM" id="SSF53182">
    <property type="entry name" value="Pyrrolidone carboxyl peptidase (pyroglutamate aminopeptidase)"/>
    <property type="match status" value="1"/>
</dbReference>
<protein>
    <recommendedName>
        <fullName evidence="5">Lipoprotein</fullName>
    </recommendedName>
</protein>
<gene>
    <name evidence="3" type="ORF">SAMEA3906486_00647</name>
</gene>
<feature type="signal peptide" evidence="2">
    <location>
        <begin position="1"/>
        <end position="20"/>
    </location>
</feature>
<evidence type="ECO:0000313" key="3">
    <source>
        <dbReference type="EMBL" id="SAI65895.1"/>
    </source>
</evidence>
<evidence type="ECO:0000256" key="1">
    <source>
        <dbReference type="SAM" id="MobiDB-lite"/>
    </source>
</evidence>
<evidence type="ECO:0008006" key="5">
    <source>
        <dbReference type="Google" id="ProtNLM"/>
    </source>
</evidence>
<name>A0A157S683_9BORD</name>
<dbReference type="Gene3D" id="3.40.630.20">
    <property type="entry name" value="Peptidase C15, pyroglutamyl peptidase I-like"/>
    <property type="match status" value="1"/>
</dbReference>
<feature type="region of interest" description="Disordered" evidence="1">
    <location>
        <begin position="23"/>
        <end position="45"/>
    </location>
</feature>
<reference evidence="3 4" key="1">
    <citation type="submission" date="2016-04" db="EMBL/GenBank/DDBJ databases">
        <authorList>
            <consortium name="Pathogen Informatics"/>
        </authorList>
    </citation>
    <scope>NUCLEOTIDE SEQUENCE [LARGE SCALE GENOMIC DNA]</scope>
    <source>
        <strain evidence="3 4">H050680373</strain>
    </source>
</reference>
<dbReference type="InterPro" id="IPR036440">
    <property type="entry name" value="Peptidase_C15-like_sf"/>
</dbReference>
<evidence type="ECO:0000256" key="2">
    <source>
        <dbReference type="SAM" id="SignalP"/>
    </source>
</evidence>